<dbReference type="PANTHER" id="PTHR46198">
    <property type="entry name" value="PROTEIN-TYROSINE-PHOSPHATASE"/>
    <property type="match status" value="1"/>
</dbReference>
<evidence type="ECO:0000259" key="6">
    <source>
        <dbReference type="PROSITE" id="PS50056"/>
    </source>
</evidence>
<evidence type="ECO:0000256" key="3">
    <source>
        <dbReference type="ARBA" id="ARBA00022801"/>
    </source>
</evidence>
<evidence type="ECO:0000256" key="2">
    <source>
        <dbReference type="ARBA" id="ARBA00022553"/>
    </source>
</evidence>
<dbReference type="PANTHER" id="PTHR46198:SF4">
    <property type="entry name" value="PROTEIN-TYROSINE-PHOSPHATASE"/>
    <property type="match status" value="1"/>
</dbReference>
<keyword evidence="3" id="KW-0378">Hydrolase</keyword>
<dbReference type="PRINTS" id="PR00700">
    <property type="entry name" value="PRTYPHPHTASE"/>
</dbReference>
<dbReference type="SMART" id="SM00194">
    <property type="entry name" value="PTPc"/>
    <property type="match status" value="1"/>
</dbReference>
<dbReference type="SMART" id="SM00404">
    <property type="entry name" value="PTPc_motif"/>
    <property type="match status" value="1"/>
</dbReference>
<dbReference type="Pfam" id="PF00102">
    <property type="entry name" value="Y_phosphatase"/>
    <property type="match status" value="1"/>
</dbReference>
<dbReference type="PROSITE" id="PS50056">
    <property type="entry name" value="TYR_PHOSPHATASE_2"/>
    <property type="match status" value="1"/>
</dbReference>
<feature type="domain" description="Tyrosine-protein phosphatase" evidence="5">
    <location>
        <begin position="1"/>
        <end position="168"/>
    </location>
</feature>
<evidence type="ECO:0000313" key="8">
    <source>
        <dbReference type="Proteomes" id="UP001235939"/>
    </source>
</evidence>
<dbReference type="InterPro" id="IPR029021">
    <property type="entry name" value="Prot-tyrosine_phosphatase-like"/>
</dbReference>
<dbReference type="InterPro" id="IPR008356">
    <property type="entry name" value="Tyr_Pase_KIM-con"/>
</dbReference>
<name>A0ABY6LGT0_9ARAC</name>
<keyword evidence="2" id="KW-0597">Phosphoprotein</keyword>
<dbReference type="PROSITE" id="PS00383">
    <property type="entry name" value="TYR_PHOSPHATASE_1"/>
    <property type="match status" value="1"/>
</dbReference>
<evidence type="ECO:0000256" key="4">
    <source>
        <dbReference type="ARBA" id="ARBA00022912"/>
    </source>
</evidence>
<gene>
    <name evidence="7" type="ORF">LAZ67_17000214</name>
</gene>
<evidence type="ECO:0000313" key="7">
    <source>
        <dbReference type="EMBL" id="UYV78905.1"/>
    </source>
</evidence>
<organism evidence="7 8">
    <name type="scientific">Cordylochernes scorpioides</name>
    <dbReference type="NCBI Taxonomy" id="51811"/>
    <lineage>
        <taxon>Eukaryota</taxon>
        <taxon>Metazoa</taxon>
        <taxon>Ecdysozoa</taxon>
        <taxon>Arthropoda</taxon>
        <taxon>Chelicerata</taxon>
        <taxon>Arachnida</taxon>
        <taxon>Pseudoscorpiones</taxon>
        <taxon>Cheliferoidea</taxon>
        <taxon>Chernetidae</taxon>
        <taxon>Cordylochernes</taxon>
    </lineage>
</organism>
<evidence type="ECO:0000259" key="5">
    <source>
        <dbReference type="PROSITE" id="PS50055"/>
    </source>
</evidence>
<dbReference type="PROSITE" id="PS50055">
    <property type="entry name" value="TYR_PHOSPHATASE_PTP"/>
    <property type="match status" value="1"/>
</dbReference>
<feature type="domain" description="Tyrosine specific protein phosphatases" evidence="6">
    <location>
        <begin position="86"/>
        <end position="159"/>
    </location>
</feature>
<dbReference type="EC" id="3.1.3.48" evidence="1"/>
<dbReference type="PRINTS" id="PR01778">
    <property type="entry name" value="KIMPTPASE"/>
</dbReference>
<keyword evidence="8" id="KW-1185">Reference proteome</keyword>
<dbReference type="InterPro" id="IPR000242">
    <property type="entry name" value="PTP_cat"/>
</dbReference>
<evidence type="ECO:0000256" key="1">
    <source>
        <dbReference type="ARBA" id="ARBA00013064"/>
    </source>
</evidence>
<dbReference type="InterPro" id="IPR003595">
    <property type="entry name" value="Tyr_Pase_cat"/>
</dbReference>
<dbReference type="Gene3D" id="3.90.190.10">
    <property type="entry name" value="Protein tyrosine phosphatase superfamily"/>
    <property type="match status" value="1"/>
</dbReference>
<dbReference type="EMBL" id="CP092879">
    <property type="protein sequence ID" value="UYV78905.1"/>
    <property type="molecule type" value="Genomic_DNA"/>
</dbReference>
<proteinExistence type="predicted"/>
<keyword evidence="4" id="KW-0904">Protein phosphatase</keyword>
<dbReference type="InterPro" id="IPR016130">
    <property type="entry name" value="Tyr_Pase_AS"/>
</dbReference>
<dbReference type="InterPro" id="IPR000387">
    <property type="entry name" value="Tyr_Pase_dom"/>
</dbReference>
<reference evidence="7 8" key="1">
    <citation type="submission" date="2022-01" db="EMBL/GenBank/DDBJ databases">
        <title>A chromosomal length assembly of Cordylochernes scorpioides.</title>
        <authorList>
            <person name="Zeh D."/>
            <person name="Zeh J."/>
        </authorList>
    </citation>
    <scope>NUCLEOTIDE SEQUENCE [LARGE SCALE GENOMIC DNA]</scope>
    <source>
        <strain evidence="7">IN4F17</strain>
        <tissue evidence="7">Whole Body</tissue>
    </source>
</reference>
<dbReference type="SUPFAM" id="SSF52799">
    <property type="entry name" value="(Phosphotyrosine protein) phosphatases II"/>
    <property type="match status" value="1"/>
</dbReference>
<dbReference type="Proteomes" id="UP001235939">
    <property type="component" value="Chromosome 17"/>
</dbReference>
<sequence length="175" mass="19689">MVWKENSPVIVMITKLKEKNKVKCEPYIPESEELYGKVRVVLLRTLPRDGYTVRELSLQCGQEPPRKILHFWFPTWPDHATPASVKPLLAMAQEVESARHGSGPAVVHCSAGIGRTGCFIATIIGMQQLRAENMVDVLAIVCALRRDRGGMVQTAEQYEFVHHLLHLYESSALPE</sequence>
<accession>A0ABY6LGT0</accession>
<protein>
    <recommendedName>
        <fullName evidence="1">protein-tyrosine-phosphatase</fullName>
        <ecNumber evidence="1">3.1.3.48</ecNumber>
    </recommendedName>
</protein>